<dbReference type="GO" id="GO:0016798">
    <property type="term" value="F:hydrolase activity, acting on glycosyl bonds"/>
    <property type="evidence" value="ECO:0007669"/>
    <property type="project" value="UniProtKB-KW"/>
</dbReference>
<keyword evidence="3" id="KW-0326">Glycosidase</keyword>
<gene>
    <name evidence="8" type="ORF">EW145_g4471</name>
</gene>
<feature type="binding site" evidence="4">
    <location>
        <position position="178"/>
    </location>
    <ligand>
        <name>Zn(2+)</name>
        <dbReference type="ChEBI" id="CHEBI:29105"/>
        <label>1</label>
    </ligand>
</feature>
<dbReference type="PANTHER" id="PTHR10340:SF34">
    <property type="entry name" value="SPHINGOMYELIN PHOSPHODIESTERASE"/>
    <property type="match status" value="1"/>
</dbReference>
<accession>A0A4S4L3C0</accession>
<dbReference type="SUPFAM" id="SSF56300">
    <property type="entry name" value="Metallo-dependent phosphatases"/>
    <property type="match status" value="1"/>
</dbReference>
<dbReference type="GO" id="GO:0005615">
    <property type="term" value="C:extracellular space"/>
    <property type="evidence" value="ECO:0007669"/>
    <property type="project" value="TreeGrafter"/>
</dbReference>
<feature type="domain" description="Calcineurin-like phosphoesterase" evidence="7">
    <location>
        <begin position="170"/>
        <end position="439"/>
    </location>
</feature>
<feature type="binding site" evidence="4">
    <location>
        <position position="291"/>
    </location>
    <ligand>
        <name>Zn(2+)</name>
        <dbReference type="ChEBI" id="CHEBI:29105"/>
        <label>2</label>
    </ligand>
</feature>
<dbReference type="CDD" id="cd00842">
    <property type="entry name" value="MPP_ASMase"/>
    <property type="match status" value="1"/>
</dbReference>
<dbReference type="GO" id="GO:0006685">
    <property type="term" value="P:sphingomyelin catabolic process"/>
    <property type="evidence" value="ECO:0007669"/>
    <property type="project" value="UniProtKB-UniRule"/>
</dbReference>
<feature type="binding site" evidence="4">
    <location>
        <position position="439"/>
    </location>
    <ligand>
        <name>Zn(2+)</name>
        <dbReference type="ChEBI" id="CHEBI:29105"/>
        <label>1</label>
    </ligand>
</feature>
<feature type="binding site" evidence="4">
    <location>
        <position position="403"/>
    </location>
    <ligand>
        <name>Zn(2+)</name>
        <dbReference type="ChEBI" id="CHEBI:29105"/>
        <label>2</label>
    </ligand>
</feature>
<dbReference type="PANTHER" id="PTHR10340">
    <property type="entry name" value="SPHINGOMYELIN PHOSPHODIESTERASE"/>
    <property type="match status" value="1"/>
</dbReference>
<dbReference type="Gene3D" id="3.60.21.10">
    <property type="match status" value="1"/>
</dbReference>
<keyword evidence="1 3" id="KW-0378">Hydrolase</keyword>
<keyword evidence="2" id="KW-0325">Glycoprotein</keyword>
<dbReference type="InterPro" id="IPR041805">
    <property type="entry name" value="ASMase/PPN1_MPP"/>
</dbReference>
<evidence type="ECO:0000256" key="3">
    <source>
        <dbReference type="PIRNR" id="PIRNR000948"/>
    </source>
</evidence>
<comment type="function">
    <text evidence="3">Converts sphingomyelin to ceramide.</text>
</comment>
<dbReference type="EMBL" id="SGPK01000230">
    <property type="protein sequence ID" value="THH05886.1"/>
    <property type="molecule type" value="Genomic_DNA"/>
</dbReference>
<evidence type="ECO:0000313" key="9">
    <source>
        <dbReference type="Proteomes" id="UP000308199"/>
    </source>
</evidence>
<dbReference type="Pfam" id="PF00149">
    <property type="entry name" value="Metallophos"/>
    <property type="match status" value="1"/>
</dbReference>
<feature type="disulfide bond" evidence="5">
    <location>
        <begin position="59"/>
        <end position="135"/>
    </location>
</feature>
<dbReference type="GO" id="GO:0016020">
    <property type="term" value="C:membrane"/>
    <property type="evidence" value="ECO:0007669"/>
    <property type="project" value="GOC"/>
</dbReference>
<evidence type="ECO:0000256" key="4">
    <source>
        <dbReference type="PIRSR" id="PIRSR000948-1"/>
    </source>
</evidence>
<feature type="binding site" evidence="4">
    <location>
        <position position="437"/>
    </location>
    <ligand>
        <name>Zn(2+)</name>
        <dbReference type="ChEBI" id="CHEBI:29105"/>
        <label>2</label>
    </ligand>
</feature>
<feature type="disulfide bond" evidence="5">
    <location>
        <begin position="197"/>
        <end position="221"/>
    </location>
</feature>
<evidence type="ECO:0000256" key="1">
    <source>
        <dbReference type="ARBA" id="ARBA00022801"/>
    </source>
</evidence>
<dbReference type="InterPro" id="IPR011160">
    <property type="entry name" value="Sphingomy_PDE"/>
</dbReference>
<feature type="disulfide bond" evidence="5">
    <location>
        <begin position="191"/>
        <end position="196"/>
    </location>
</feature>
<evidence type="ECO:0000259" key="7">
    <source>
        <dbReference type="Pfam" id="PF00149"/>
    </source>
</evidence>
<keyword evidence="4" id="KW-0862">Zinc</keyword>
<proteinExistence type="inferred from homology"/>
<dbReference type="GO" id="GO:0046872">
    <property type="term" value="F:metal ion binding"/>
    <property type="evidence" value="ECO:0007669"/>
    <property type="project" value="UniProtKB-KW"/>
</dbReference>
<keyword evidence="9" id="KW-1185">Reference proteome</keyword>
<evidence type="ECO:0000256" key="2">
    <source>
        <dbReference type="ARBA" id="ARBA00023180"/>
    </source>
</evidence>
<dbReference type="InterPro" id="IPR004843">
    <property type="entry name" value="Calcineurin-like_PHP"/>
</dbReference>
<evidence type="ECO:0000256" key="6">
    <source>
        <dbReference type="SAM" id="SignalP"/>
    </source>
</evidence>
<feature type="signal peptide" evidence="6">
    <location>
        <begin position="1"/>
        <end position="29"/>
    </location>
</feature>
<feature type="disulfide bond" evidence="5">
    <location>
        <begin position="88"/>
        <end position="99"/>
    </location>
</feature>
<feature type="disulfide bond" evidence="5">
    <location>
        <begin position="560"/>
        <end position="564"/>
    </location>
</feature>
<evidence type="ECO:0000313" key="8">
    <source>
        <dbReference type="EMBL" id="THH05886.1"/>
    </source>
</evidence>
<protein>
    <recommendedName>
        <fullName evidence="3">Sphingomyelin phosphodiesterase</fullName>
    </recommendedName>
</protein>
<feature type="chain" id="PRO_5020647693" description="Sphingomyelin phosphodiesterase" evidence="6">
    <location>
        <begin position="30"/>
        <end position="646"/>
    </location>
</feature>
<feature type="binding site" evidence="4">
    <location>
        <position position="250"/>
    </location>
    <ligand>
        <name>Zn(2+)</name>
        <dbReference type="ChEBI" id="CHEBI:29105"/>
        <label>2</label>
    </ligand>
</feature>
<organism evidence="8 9">
    <name type="scientific">Phellinidium pouzarii</name>
    <dbReference type="NCBI Taxonomy" id="167371"/>
    <lineage>
        <taxon>Eukaryota</taxon>
        <taxon>Fungi</taxon>
        <taxon>Dikarya</taxon>
        <taxon>Basidiomycota</taxon>
        <taxon>Agaricomycotina</taxon>
        <taxon>Agaricomycetes</taxon>
        <taxon>Hymenochaetales</taxon>
        <taxon>Hymenochaetaceae</taxon>
        <taxon>Phellinidium</taxon>
    </lineage>
</organism>
<dbReference type="PIRSF" id="PIRSF000948">
    <property type="entry name" value="Sphingomy_PDE"/>
    <property type="match status" value="1"/>
</dbReference>
<keyword evidence="4" id="KW-0479">Metal-binding</keyword>
<keyword evidence="5" id="KW-1015">Disulfide bond</keyword>
<reference evidence="8 9" key="1">
    <citation type="submission" date="2019-02" db="EMBL/GenBank/DDBJ databases">
        <title>Genome sequencing of the rare red list fungi Phellinidium pouzarii.</title>
        <authorList>
            <person name="Buettner E."/>
            <person name="Kellner H."/>
        </authorList>
    </citation>
    <scope>NUCLEOTIDE SEQUENCE [LARGE SCALE GENOMIC DNA]</scope>
    <source>
        <strain evidence="8 9">DSM 108285</strain>
    </source>
</reference>
<dbReference type="GO" id="GO:0004767">
    <property type="term" value="F:sphingomyelin phosphodiesterase activity"/>
    <property type="evidence" value="ECO:0007669"/>
    <property type="project" value="UniProtKB-UniRule"/>
</dbReference>
<dbReference type="InterPro" id="IPR029052">
    <property type="entry name" value="Metallo-depent_PP-like"/>
</dbReference>
<sequence length="646" mass="71494">MPHFSRNHYARSFALLIITFFLLPRFTVGSQTSFELETPIAIEGDILAAARNANSAKSCRSCQALLLPLKRLAAIGDDSFVSTMTQICKTRKLQDPDICEGDVGAQGPIIAHALRSMSVSGRTSRLFCNTIFGMCDPEPVEPFNVIFPSPSAPPELVEVGERSRGRAPFQVVHLSDVHIDREYTVGSEANCTKYICCRNFSAGEDGRNIVDPAKPFGNMRCDSPIVLANSMLQAVTEFVPDARFTISTGDVVDHTNWLLSQSTVEDELHGFHKQLIDGLSKSNTFYGSIGNHDAYPTNAFPRTTSDKSEGVNWVFDMLSSDWERWIGTDGASSVQHRSGSYAVVHPGTKLKLISINTQYWYSFNFWLYDSDVFQPDPNGILSFIVSELDSAEKAGQRAYIFGHMPPGAGDAMRDQSNYYDQIVQRYHRTIAGQFYGHTHFDQFQIAYTNYSEQNAENAISFGLVAPSLTPTTNMTKTSYHTEPRWQLYYSARDTYGPLVAPALSSASSSSSDQGSLSPTTPLDAVFWHSLTEVFAADNDTFTQYFARMSRDAPPPIGRKCGDKCRNITICDIRGMRAENSCHQQSISDIIVPPKPRNAIVDVSLSSRAEYEFDAHNACEGSTLPLVMRRLVAWAFDGEGVVNDGSS</sequence>
<comment type="caution">
    <text evidence="8">The sequence shown here is derived from an EMBL/GenBank/DDBJ whole genome shotgun (WGS) entry which is preliminary data.</text>
</comment>
<name>A0A4S4L3C0_9AGAM</name>
<evidence type="ECO:0000256" key="5">
    <source>
        <dbReference type="PIRSR" id="PIRSR000948-2"/>
    </source>
</evidence>
<dbReference type="OrthoDB" id="282973at2759"/>
<feature type="binding site" evidence="4">
    <location>
        <position position="176"/>
    </location>
    <ligand>
        <name>Zn(2+)</name>
        <dbReference type="ChEBI" id="CHEBI:29105"/>
        <label>1</label>
    </ligand>
</feature>
<comment type="similarity">
    <text evidence="3">Belongs to the acid sphingomyelinase family.</text>
</comment>
<keyword evidence="6" id="KW-0732">Signal</keyword>
<comment type="cofactor">
    <cofactor evidence="4">
        <name>Zn(2+)</name>
        <dbReference type="ChEBI" id="CHEBI:29105"/>
    </cofactor>
    <text evidence="4">Binds 2 Zn(2+) ions per subunit.</text>
</comment>
<dbReference type="Proteomes" id="UP000308199">
    <property type="component" value="Unassembled WGS sequence"/>
</dbReference>
<feature type="binding site" evidence="4">
    <location>
        <position position="250"/>
    </location>
    <ligand>
        <name>Zn(2+)</name>
        <dbReference type="ChEBI" id="CHEBI:29105"/>
        <label>1</label>
    </ligand>
</feature>
<dbReference type="AlphaFoldDB" id="A0A4S4L3C0"/>